<organism evidence="2 3">
    <name type="scientific">Ancylostoma ceylanicum</name>
    <dbReference type="NCBI Taxonomy" id="53326"/>
    <lineage>
        <taxon>Eukaryota</taxon>
        <taxon>Metazoa</taxon>
        <taxon>Ecdysozoa</taxon>
        <taxon>Nematoda</taxon>
        <taxon>Chromadorea</taxon>
        <taxon>Rhabditida</taxon>
        <taxon>Rhabditina</taxon>
        <taxon>Rhabditomorpha</taxon>
        <taxon>Strongyloidea</taxon>
        <taxon>Ancylostomatidae</taxon>
        <taxon>Ancylostomatinae</taxon>
        <taxon>Ancylostoma</taxon>
    </lineage>
</organism>
<accession>A0A016UN73</accession>
<proteinExistence type="predicted"/>
<dbReference type="EMBL" id="JARK01001371">
    <property type="protein sequence ID" value="EYC15943.1"/>
    <property type="molecule type" value="Genomic_DNA"/>
</dbReference>
<keyword evidence="3" id="KW-1185">Reference proteome</keyword>
<keyword evidence="1" id="KW-0812">Transmembrane</keyword>
<sequence length="123" mass="13374">MAATHPRPQQGRRATAPHTPESLSAAGVLFLGAFLPNLVILSLFPCFITRSSVIAAAANDIDSGARGAVARRVCQDREWVVTIDAHCTGNGKVNVSHLILEFDRAPRHMLPQFLPLQFQTSLF</sequence>
<evidence type="ECO:0000256" key="1">
    <source>
        <dbReference type="SAM" id="Phobius"/>
    </source>
</evidence>
<dbReference type="AlphaFoldDB" id="A0A016UN73"/>
<protein>
    <submittedName>
        <fullName evidence="2">Uncharacterized protein</fullName>
    </submittedName>
</protein>
<name>A0A016UN73_9BILA</name>
<comment type="caution">
    <text evidence="2">The sequence shown here is derived from an EMBL/GenBank/DDBJ whole genome shotgun (WGS) entry which is preliminary data.</text>
</comment>
<evidence type="ECO:0000313" key="2">
    <source>
        <dbReference type="EMBL" id="EYC15943.1"/>
    </source>
</evidence>
<evidence type="ECO:0000313" key="3">
    <source>
        <dbReference type="Proteomes" id="UP000024635"/>
    </source>
</evidence>
<keyword evidence="1" id="KW-0472">Membrane</keyword>
<keyword evidence="1" id="KW-1133">Transmembrane helix</keyword>
<gene>
    <name evidence="2" type="primary">Acey_s0035.g3057</name>
    <name evidence="2" type="ORF">Y032_0035g3057</name>
</gene>
<reference evidence="3" key="1">
    <citation type="journal article" date="2015" name="Nat. Genet.">
        <title>The genome and transcriptome of the zoonotic hookworm Ancylostoma ceylanicum identify infection-specific gene families.</title>
        <authorList>
            <person name="Schwarz E.M."/>
            <person name="Hu Y."/>
            <person name="Antoshechkin I."/>
            <person name="Miller M.M."/>
            <person name="Sternberg P.W."/>
            <person name="Aroian R.V."/>
        </authorList>
    </citation>
    <scope>NUCLEOTIDE SEQUENCE</scope>
    <source>
        <strain evidence="3">HY135</strain>
    </source>
</reference>
<feature type="transmembrane region" description="Helical" evidence="1">
    <location>
        <begin position="23"/>
        <end position="44"/>
    </location>
</feature>
<dbReference type="Proteomes" id="UP000024635">
    <property type="component" value="Unassembled WGS sequence"/>
</dbReference>